<protein>
    <submittedName>
        <fullName evidence="2">Uncharacterized protein</fullName>
    </submittedName>
</protein>
<reference evidence="2" key="1">
    <citation type="journal article" date="2015" name="Genome Announc.">
        <title>Draft Genome Sequence of Tolypothrix boutellei Strain VB521301.</title>
        <authorList>
            <person name="Chandrababunaidu M.M."/>
            <person name="Singh D."/>
            <person name="Sen D."/>
            <person name="Bhan S."/>
            <person name="Das S."/>
            <person name="Gupta A."/>
            <person name="Adhikary S.P."/>
            <person name="Tripathy S."/>
        </authorList>
    </citation>
    <scope>NUCLEOTIDE SEQUENCE</scope>
    <source>
        <strain evidence="2">VB521301</strain>
    </source>
</reference>
<proteinExistence type="predicted"/>
<name>A0A0C1QNU3_9CYAN</name>
<reference evidence="1" key="2">
    <citation type="submission" date="2019-11" db="EMBL/GenBank/DDBJ databases">
        <title>Improved Assembly of Tolypothrix boutellei genome.</title>
        <authorList>
            <person name="Sarangi A.N."/>
            <person name="Mukherjee M."/>
            <person name="Ghosh S."/>
            <person name="Singh D."/>
            <person name="Das A."/>
            <person name="Kant S."/>
            <person name="Prusty A."/>
            <person name="Tripathy S."/>
        </authorList>
    </citation>
    <scope>NUCLEOTIDE SEQUENCE</scope>
    <source>
        <strain evidence="1">VB521301</strain>
    </source>
</reference>
<dbReference type="OrthoDB" id="526744at2"/>
<comment type="caution">
    <text evidence="2">The sequence shown here is derived from an EMBL/GenBank/DDBJ whole genome shotgun (WGS) entry which is preliminary data.</text>
</comment>
<evidence type="ECO:0000313" key="2">
    <source>
        <dbReference type="EMBL" id="KIE07179.1"/>
    </source>
</evidence>
<evidence type="ECO:0000313" key="1">
    <source>
        <dbReference type="EMBL" id="KAF3889398.1"/>
    </source>
</evidence>
<dbReference type="AlphaFoldDB" id="A0A0C1QNU3"/>
<keyword evidence="3" id="KW-1185">Reference proteome</keyword>
<dbReference type="EMBL" id="JHEG04000001">
    <property type="protein sequence ID" value="KAF3889398.1"/>
    <property type="molecule type" value="Genomic_DNA"/>
</dbReference>
<dbReference type="Proteomes" id="UP000029738">
    <property type="component" value="Unassembled WGS sequence"/>
</dbReference>
<gene>
    <name evidence="2" type="ORF">DA73_0239115</name>
    <name evidence="1" type="ORF">DA73_0400030890</name>
</gene>
<dbReference type="EMBL" id="JHEG02000059">
    <property type="protein sequence ID" value="KIE07179.1"/>
    <property type="molecule type" value="Genomic_DNA"/>
</dbReference>
<sequence>MILLNAPQVLAIAGENAVPISQLPKVWQDIATGEPSFGLTSRQSYVEMAQLFQYKLEQGDVDLFDERPELARLKPAFTEIFGQLAKETLEFYGQDFKIERYPDFSEVVREFESKGTEWANELKVARIAQELFQEFGYELPASFYQVHLAPIYRDTVFEERALRFDPRDREHKRGWDAVLHAGKVFAVQMKIQSIASKYGFTYQHGCGCESHLSSIDQARGAFEYELNPEKRQRWIRSFIWTAWYEYAFFPIVPNTRYLV</sequence>
<evidence type="ECO:0000313" key="3">
    <source>
        <dbReference type="Proteomes" id="UP000029738"/>
    </source>
</evidence>
<organism evidence="2">
    <name type="scientific">Tolypothrix bouteillei VB521301</name>
    <dbReference type="NCBI Taxonomy" id="1479485"/>
    <lineage>
        <taxon>Bacteria</taxon>
        <taxon>Bacillati</taxon>
        <taxon>Cyanobacteriota</taxon>
        <taxon>Cyanophyceae</taxon>
        <taxon>Nostocales</taxon>
        <taxon>Tolypothrichaceae</taxon>
        <taxon>Tolypothrix</taxon>
    </lineage>
</organism>
<dbReference type="RefSeq" id="WP_038082187.1">
    <property type="nucleotide sequence ID" value="NZ_JHEG04000001.1"/>
</dbReference>
<accession>A0A0C1QNU3</accession>